<sequence length="64" mass="7385">MALAEGVTTTTVMDHCRSKPAHLHLKSMHRPRTTSSMWGLNTMTRFQIHSGYYLVILYYKALET</sequence>
<gene>
    <name evidence="1" type="ORF">E2C01_060858</name>
</gene>
<proteinExistence type="predicted"/>
<comment type="caution">
    <text evidence="1">The sequence shown here is derived from an EMBL/GenBank/DDBJ whole genome shotgun (WGS) entry which is preliminary data.</text>
</comment>
<name>A0A5B7H9U7_PORTR</name>
<evidence type="ECO:0000313" key="2">
    <source>
        <dbReference type="Proteomes" id="UP000324222"/>
    </source>
</evidence>
<organism evidence="1 2">
    <name type="scientific">Portunus trituberculatus</name>
    <name type="common">Swimming crab</name>
    <name type="synonym">Neptunus trituberculatus</name>
    <dbReference type="NCBI Taxonomy" id="210409"/>
    <lineage>
        <taxon>Eukaryota</taxon>
        <taxon>Metazoa</taxon>
        <taxon>Ecdysozoa</taxon>
        <taxon>Arthropoda</taxon>
        <taxon>Crustacea</taxon>
        <taxon>Multicrustacea</taxon>
        <taxon>Malacostraca</taxon>
        <taxon>Eumalacostraca</taxon>
        <taxon>Eucarida</taxon>
        <taxon>Decapoda</taxon>
        <taxon>Pleocyemata</taxon>
        <taxon>Brachyura</taxon>
        <taxon>Eubrachyura</taxon>
        <taxon>Portunoidea</taxon>
        <taxon>Portunidae</taxon>
        <taxon>Portuninae</taxon>
        <taxon>Portunus</taxon>
    </lineage>
</organism>
<keyword evidence="2" id="KW-1185">Reference proteome</keyword>
<accession>A0A5B7H9U7</accession>
<dbReference type="OrthoDB" id="419768at2759"/>
<dbReference type="EMBL" id="VSRR010025145">
    <property type="protein sequence ID" value="MPC66706.1"/>
    <property type="molecule type" value="Genomic_DNA"/>
</dbReference>
<dbReference type="Proteomes" id="UP000324222">
    <property type="component" value="Unassembled WGS sequence"/>
</dbReference>
<dbReference type="AlphaFoldDB" id="A0A5B7H9U7"/>
<reference evidence="1 2" key="1">
    <citation type="submission" date="2019-05" db="EMBL/GenBank/DDBJ databases">
        <title>Another draft genome of Portunus trituberculatus and its Hox gene families provides insights of decapod evolution.</title>
        <authorList>
            <person name="Jeong J.-H."/>
            <person name="Song I."/>
            <person name="Kim S."/>
            <person name="Choi T."/>
            <person name="Kim D."/>
            <person name="Ryu S."/>
            <person name="Kim W."/>
        </authorList>
    </citation>
    <scope>NUCLEOTIDE SEQUENCE [LARGE SCALE GENOMIC DNA]</scope>
    <source>
        <tissue evidence="1">Muscle</tissue>
    </source>
</reference>
<protein>
    <submittedName>
        <fullName evidence="1">Uncharacterized protein</fullName>
    </submittedName>
</protein>
<evidence type="ECO:0000313" key="1">
    <source>
        <dbReference type="EMBL" id="MPC66706.1"/>
    </source>
</evidence>